<keyword evidence="14" id="KW-1185">Reference proteome</keyword>
<dbReference type="eggNOG" id="arCOG01491">
    <property type="taxonomic scope" value="Archaea"/>
</dbReference>
<evidence type="ECO:0000256" key="10">
    <source>
        <dbReference type="ARBA" id="ARBA00047971"/>
    </source>
</evidence>
<keyword evidence="5" id="KW-0500">Molybdenum</keyword>
<dbReference type="FunFam" id="2.40.40.20:FF:000005">
    <property type="entry name" value="Periplasmic nitrate reductase"/>
    <property type="match status" value="1"/>
</dbReference>
<dbReference type="InterPro" id="IPR041925">
    <property type="entry name" value="CT_Formate-Dh_H"/>
</dbReference>
<dbReference type="Gene3D" id="3.40.50.740">
    <property type="match status" value="1"/>
</dbReference>
<keyword evidence="6" id="KW-0479">Metal-binding</keyword>
<dbReference type="PROSITE" id="PS51669">
    <property type="entry name" value="4FE4S_MOW_BIS_MGD"/>
    <property type="match status" value="1"/>
</dbReference>
<dbReference type="InterPro" id="IPR006655">
    <property type="entry name" value="Mopterin_OxRdtase_prok_CS"/>
</dbReference>
<dbReference type="CDD" id="cd02790">
    <property type="entry name" value="MopB_CT_Formate-Dh_H"/>
    <property type="match status" value="1"/>
</dbReference>
<dbReference type="Pfam" id="PF01568">
    <property type="entry name" value="Molydop_binding"/>
    <property type="match status" value="1"/>
</dbReference>
<dbReference type="GeneID" id="5143391"/>
<comment type="catalytic activity">
    <reaction evidence="10">
        <text>oxidized coenzyme F420-(gamma-L-Glu)(n) + formate + 2 H(+) = reduced coenzyme F420-(gamma-L-Glu)(n) + CO2</text>
        <dbReference type="Rhea" id="RHEA:42764"/>
        <dbReference type="Rhea" id="RHEA-COMP:12939"/>
        <dbReference type="Rhea" id="RHEA-COMP:14378"/>
        <dbReference type="ChEBI" id="CHEBI:15378"/>
        <dbReference type="ChEBI" id="CHEBI:15740"/>
        <dbReference type="ChEBI" id="CHEBI:16526"/>
        <dbReference type="ChEBI" id="CHEBI:133980"/>
        <dbReference type="ChEBI" id="CHEBI:139511"/>
        <dbReference type="EC" id="1.17.98.3"/>
    </reaction>
</comment>
<dbReference type="OrthoDB" id="23466at2157"/>
<accession>Q0W2C7</accession>
<dbReference type="GO" id="GO:0003954">
    <property type="term" value="F:NADH dehydrogenase activity"/>
    <property type="evidence" value="ECO:0007669"/>
    <property type="project" value="TreeGrafter"/>
</dbReference>
<comment type="cofactor">
    <cofactor evidence="2">
        <name>[4Fe-4S] cluster</name>
        <dbReference type="ChEBI" id="CHEBI:49883"/>
    </cofactor>
</comment>
<dbReference type="Proteomes" id="UP000000663">
    <property type="component" value="Chromosome"/>
</dbReference>
<dbReference type="GO" id="GO:0043794">
    <property type="term" value="F:formate dehydrogenase (coenzyme F420) activity"/>
    <property type="evidence" value="ECO:0007669"/>
    <property type="project" value="UniProtKB-EC"/>
</dbReference>
<evidence type="ECO:0000256" key="2">
    <source>
        <dbReference type="ARBA" id="ARBA00001966"/>
    </source>
</evidence>
<dbReference type="GO" id="GO:0046872">
    <property type="term" value="F:metal ion binding"/>
    <property type="evidence" value="ECO:0007669"/>
    <property type="project" value="UniProtKB-KW"/>
</dbReference>
<dbReference type="FunFam" id="3.40.228.10:FF:000002">
    <property type="entry name" value="Formate dehydrogenase subunit alpha"/>
    <property type="match status" value="1"/>
</dbReference>
<evidence type="ECO:0000259" key="12">
    <source>
        <dbReference type="PROSITE" id="PS51669"/>
    </source>
</evidence>
<dbReference type="InterPro" id="IPR041924">
    <property type="entry name" value="Formate_Dh-H_N"/>
</dbReference>
<dbReference type="SUPFAM" id="SSF50692">
    <property type="entry name" value="ADC-like"/>
    <property type="match status" value="1"/>
</dbReference>
<comment type="cofactor">
    <cofactor evidence="1">
        <name>Mo-bis(molybdopterin guanine dinucleotide)</name>
        <dbReference type="ChEBI" id="CHEBI:60539"/>
    </cofactor>
</comment>
<comment type="similarity">
    <text evidence="3">Belongs to the prokaryotic molybdopterin-containing oxidoreductase family.</text>
</comment>
<keyword evidence="7 13" id="KW-0560">Oxidoreductase</keyword>
<dbReference type="InterPro" id="IPR006478">
    <property type="entry name" value="Formate_DH_asu"/>
</dbReference>
<evidence type="ECO:0000256" key="7">
    <source>
        <dbReference type="ARBA" id="ARBA00023002"/>
    </source>
</evidence>
<dbReference type="PANTHER" id="PTHR43105">
    <property type="entry name" value="RESPIRATORY NITRATE REDUCTASE"/>
    <property type="match status" value="1"/>
</dbReference>
<dbReference type="STRING" id="351160.RCIX2373"/>
<dbReference type="EMBL" id="AM114193">
    <property type="protein sequence ID" value="CAJ37466.1"/>
    <property type="molecule type" value="Genomic_DNA"/>
</dbReference>
<dbReference type="EC" id="1.17.98.3" evidence="11"/>
<dbReference type="GO" id="GO:0008863">
    <property type="term" value="F:formate dehydrogenase (NAD+) activity"/>
    <property type="evidence" value="ECO:0007669"/>
    <property type="project" value="InterPro"/>
</dbReference>
<dbReference type="KEGG" id="rci:RCIX2373"/>
<dbReference type="GO" id="GO:0043546">
    <property type="term" value="F:molybdopterin cofactor binding"/>
    <property type="evidence" value="ECO:0007669"/>
    <property type="project" value="InterPro"/>
</dbReference>
<name>Q0W2C7_METAR</name>
<dbReference type="NCBIfam" id="TIGR01591">
    <property type="entry name" value="Fdh-alpha"/>
    <property type="match status" value="1"/>
</dbReference>
<dbReference type="InterPro" id="IPR006656">
    <property type="entry name" value="Mopterin_OxRdtase"/>
</dbReference>
<evidence type="ECO:0000256" key="11">
    <source>
        <dbReference type="ARBA" id="ARBA00049724"/>
    </source>
</evidence>
<dbReference type="InterPro" id="IPR006657">
    <property type="entry name" value="MoPterin_dinucl-bd_dom"/>
</dbReference>
<evidence type="ECO:0000313" key="14">
    <source>
        <dbReference type="Proteomes" id="UP000000663"/>
    </source>
</evidence>
<evidence type="ECO:0000256" key="5">
    <source>
        <dbReference type="ARBA" id="ARBA00022505"/>
    </source>
</evidence>
<dbReference type="Pfam" id="PF04879">
    <property type="entry name" value="Molybdop_Fe4S4"/>
    <property type="match status" value="1"/>
</dbReference>
<evidence type="ECO:0000256" key="1">
    <source>
        <dbReference type="ARBA" id="ARBA00001942"/>
    </source>
</evidence>
<keyword evidence="8" id="KW-0408">Iron</keyword>
<feature type="domain" description="4Fe-4S Mo/W bis-MGD-type" evidence="12">
    <location>
        <begin position="3"/>
        <end position="59"/>
    </location>
</feature>
<dbReference type="AlphaFoldDB" id="Q0W2C7"/>
<dbReference type="InterPro" id="IPR009010">
    <property type="entry name" value="Asp_de-COase-like_dom_sf"/>
</dbReference>
<dbReference type="InterPro" id="IPR006963">
    <property type="entry name" value="Mopterin_OxRdtase_4Fe-4S_dom"/>
</dbReference>
<keyword evidence="4" id="KW-0004">4Fe-4S</keyword>
<dbReference type="GO" id="GO:0051539">
    <property type="term" value="F:4 iron, 4 sulfur cluster binding"/>
    <property type="evidence" value="ECO:0007669"/>
    <property type="project" value="UniProtKB-KW"/>
</dbReference>
<dbReference type="Gene3D" id="3.40.228.10">
    <property type="entry name" value="Dimethylsulfoxide Reductase, domain 2"/>
    <property type="match status" value="1"/>
</dbReference>
<organism evidence="13 14">
    <name type="scientific">Methanocella arvoryzae (strain DSM 22066 / NBRC 105507 / MRE50)</name>
    <dbReference type="NCBI Taxonomy" id="351160"/>
    <lineage>
        <taxon>Archaea</taxon>
        <taxon>Methanobacteriati</taxon>
        <taxon>Methanobacteriota</taxon>
        <taxon>Stenosarchaea group</taxon>
        <taxon>Methanomicrobia</taxon>
        <taxon>Methanocellales</taxon>
        <taxon>Methanocellaceae</taxon>
        <taxon>Methanocella</taxon>
    </lineage>
</organism>
<protein>
    <recommendedName>
        <fullName evidence="11">formate dehydrogenase (coenzyme F420)</fullName>
        <ecNumber evidence="11">1.17.98.3</ecNumber>
    </recommendedName>
</protein>
<dbReference type="Gene3D" id="2.40.40.20">
    <property type="match status" value="1"/>
</dbReference>
<dbReference type="GO" id="GO:0016020">
    <property type="term" value="C:membrane"/>
    <property type="evidence" value="ECO:0007669"/>
    <property type="project" value="TreeGrafter"/>
</dbReference>
<evidence type="ECO:0000256" key="8">
    <source>
        <dbReference type="ARBA" id="ARBA00023004"/>
    </source>
</evidence>
<proteinExistence type="inferred from homology"/>
<evidence type="ECO:0000256" key="3">
    <source>
        <dbReference type="ARBA" id="ARBA00010312"/>
    </source>
</evidence>
<dbReference type="SUPFAM" id="SSF53706">
    <property type="entry name" value="Formate dehydrogenase/DMSO reductase, domains 1-3"/>
    <property type="match status" value="1"/>
</dbReference>
<dbReference type="GO" id="GO:0015942">
    <property type="term" value="P:formate metabolic process"/>
    <property type="evidence" value="ECO:0007669"/>
    <property type="project" value="InterPro"/>
</dbReference>
<evidence type="ECO:0000256" key="4">
    <source>
        <dbReference type="ARBA" id="ARBA00022485"/>
    </source>
</evidence>
<sequence>MELRLVPTICPYCGCGCGLNLVCADGRVKGVEPWKRHPVNEGKLCPKGNFAHEFIHSPDRLTAPLIRKNGVLTRATWPEALKLVSERLAEIREKCGSESIGVLASARATNEENYLLQKFARAVLKTPHIDHCARLCHSSTVSGLAGAFGSGAMTGSIKDIEEAKCIFIIGSNTFEAHPLIARRILKARSKGAVVIVADPRFNMTARHADIYVPLRSGGDVALLNAMAHVIITEGLEDRRFIDARTRGFEELKQAVAECTPERAEAITGINASTIREIARIYATSGGSAILYSMGITQHSTGTDNVHAIANLAMLTGNVGKKGSGVNPLRGQNNVQGACDMGCLPDVFPGYRQITDQSRSEFAAAWKTAGEIPGQGLTVVEMFDAALGGKIKAMYVVGENPAVSDPDTGKVERALDGLEFLVVQDIFLTETAKYADVVLPAATFAERDGTFTNTERRVQLIRKAVEPPGEALPDWKIISMLATEMGAEGFEYGSPEQIFDELTTIVPQYRGINYPRLLRPEGVQWPCPGALHPGTPTLFTDGFNHPDGKGIFMPVQYRPPAEQPDAEYPFVLTTGRILFHYHTGSMTRRSPSLDGEVRSGFVEISSLDARRLGIRMDDMVRVTSRRGQIELAARVTDAIVKGTVFIPFHFAEAAANRLTNTALDPVSKMPELKVCAVKLEKVTGTTQEAQE</sequence>
<dbReference type="FunFam" id="2.20.25.90:FF:000006">
    <property type="entry name" value="Formate dehydrogenase alpha subunit"/>
    <property type="match status" value="1"/>
</dbReference>
<dbReference type="RefSeq" id="WP_012035115.1">
    <property type="nucleotide sequence ID" value="NC_009464.1"/>
</dbReference>
<reference evidence="13 14" key="1">
    <citation type="journal article" date="2006" name="Science">
        <title>Genome of rice cluster I archaea -- the key methane producers in the rice rhizosphere.</title>
        <authorList>
            <person name="Erkel C."/>
            <person name="Kube M."/>
            <person name="Reinhardt R."/>
            <person name="Liesack W."/>
        </authorList>
    </citation>
    <scope>NUCLEOTIDE SEQUENCE [LARGE SCALE GENOMIC DNA]</scope>
    <source>
        <strain evidence="14">DSM 22066 / NBRC 105507 / MRE50</strain>
    </source>
</reference>
<gene>
    <name evidence="13" type="primary">fdhA-2</name>
    <name evidence="13" type="ORF">RCIX2373</name>
</gene>
<evidence type="ECO:0000256" key="9">
    <source>
        <dbReference type="ARBA" id="ARBA00023014"/>
    </source>
</evidence>
<dbReference type="GO" id="GO:0022904">
    <property type="term" value="P:respiratory electron transport chain"/>
    <property type="evidence" value="ECO:0007669"/>
    <property type="project" value="TreeGrafter"/>
</dbReference>
<keyword evidence="9" id="KW-0411">Iron-sulfur</keyword>
<dbReference type="PATRIC" id="fig|351160.9.peg.816"/>
<evidence type="ECO:0000256" key="6">
    <source>
        <dbReference type="ARBA" id="ARBA00022723"/>
    </source>
</evidence>
<dbReference type="PROSITE" id="PS00490">
    <property type="entry name" value="MOLYBDOPTERIN_PROK_2"/>
    <property type="match status" value="1"/>
</dbReference>
<dbReference type="CDD" id="cd02753">
    <property type="entry name" value="MopB_Formate-Dh-H"/>
    <property type="match status" value="1"/>
</dbReference>
<dbReference type="InterPro" id="IPR050123">
    <property type="entry name" value="Prok_molybdopt-oxidoreductase"/>
</dbReference>
<evidence type="ECO:0000313" key="13">
    <source>
        <dbReference type="EMBL" id="CAJ37466.1"/>
    </source>
</evidence>
<dbReference type="Pfam" id="PF00384">
    <property type="entry name" value="Molybdopterin"/>
    <property type="match status" value="1"/>
</dbReference>
<dbReference type="PANTHER" id="PTHR43105:SF14">
    <property type="entry name" value="FORMATE DEHYDROGENASE H"/>
    <property type="match status" value="1"/>
</dbReference>
<dbReference type="Gene3D" id="2.20.25.90">
    <property type="entry name" value="ADC-like domains"/>
    <property type="match status" value="1"/>
</dbReference>
<dbReference type="SMART" id="SM00926">
    <property type="entry name" value="Molybdop_Fe4S4"/>
    <property type="match status" value="1"/>
</dbReference>